<protein>
    <submittedName>
        <fullName evidence="1">Venom toxin meuEnz35</fullName>
    </submittedName>
</protein>
<sequence length="57" mass="6703">MVITKGNQKISAGILSHFYEIDCIQEKTKPTMFTDIRKQARWIKTQTNDDTICWVQK</sequence>
<name>A0A146CIZ6_MESEU</name>
<accession>A0A146CIZ6</accession>
<reference evidence="1" key="1">
    <citation type="submission" date="2016-01" db="EMBL/GenBank/DDBJ databases">
        <title>Iranian Mesobuthus eupeus venom enzyme.</title>
        <authorList>
            <person name="Baradaran M."/>
            <person name="Jalali A."/>
            <person name="Galehdari H."/>
            <person name="Naderi Soorki M."/>
        </authorList>
    </citation>
    <scope>NUCLEOTIDE SEQUENCE</scope>
    <source>
        <tissue evidence="1">Venom gland</tissue>
    </source>
</reference>
<dbReference type="EMBL" id="KU513837">
    <property type="protein sequence ID" value="AMX81467.1"/>
    <property type="molecule type" value="mRNA"/>
</dbReference>
<organism evidence="1">
    <name type="scientific">Mesobuthus eupeus</name>
    <name type="common">Lesser Asian scorpion</name>
    <name type="synonym">Buthus eupeus</name>
    <dbReference type="NCBI Taxonomy" id="34648"/>
    <lineage>
        <taxon>Eukaryota</taxon>
        <taxon>Metazoa</taxon>
        <taxon>Ecdysozoa</taxon>
        <taxon>Arthropoda</taxon>
        <taxon>Chelicerata</taxon>
        <taxon>Arachnida</taxon>
        <taxon>Scorpiones</taxon>
        <taxon>Buthida</taxon>
        <taxon>Buthoidea</taxon>
        <taxon>Buthidae</taxon>
        <taxon>Mesobuthus</taxon>
    </lineage>
</organism>
<evidence type="ECO:0000313" key="1">
    <source>
        <dbReference type="EMBL" id="AMX81467.1"/>
    </source>
</evidence>
<dbReference type="AlphaFoldDB" id="A0A146CIZ6"/>
<proteinExistence type="evidence at transcript level"/>